<dbReference type="EMBL" id="SNYR01000001">
    <property type="protein sequence ID" value="TDQ67027.1"/>
    <property type="molecule type" value="Genomic_DNA"/>
</dbReference>
<feature type="transmembrane region" description="Helical" evidence="6">
    <location>
        <begin position="122"/>
        <end position="141"/>
    </location>
</feature>
<name>A0A4R6VW53_9HYPH</name>
<dbReference type="Pfam" id="PF00892">
    <property type="entry name" value="EamA"/>
    <property type="match status" value="2"/>
</dbReference>
<dbReference type="OrthoDB" id="7818056at2"/>
<comment type="subcellular location">
    <subcellularLocation>
        <location evidence="1">Membrane</location>
        <topology evidence="1">Multi-pass membrane protein</topology>
    </subcellularLocation>
</comment>
<evidence type="ECO:0000256" key="3">
    <source>
        <dbReference type="ARBA" id="ARBA00022692"/>
    </source>
</evidence>
<protein>
    <submittedName>
        <fullName evidence="8">Threonine/homoserine efflux transporter RhtA</fullName>
    </submittedName>
</protein>
<accession>A0A4R6VW53</accession>
<dbReference type="AlphaFoldDB" id="A0A4R6VW53"/>
<feature type="transmembrane region" description="Helical" evidence="6">
    <location>
        <begin position="213"/>
        <end position="233"/>
    </location>
</feature>
<evidence type="ECO:0000256" key="5">
    <source>
        <dbReference type="ARBA" id="ARBA00023136"/>
    </source>
</evidence>
<evidence type="ECO:0000256" key="2">
    <source>
        <dbReference type="ARBA" id="ARBA00009853"/>
    </source>
</evidence>
<feature type="transmembrane region" description="Helical" evidence="6">
    <location>
        <begin position="266"/>
        <end position="283"/>
    </location>
</feature>
<feature type="domain" description="EamA" evidence="7">
    <location>
        <begin position="8"/>
        <end position="138"/>
    </location>
</feature>
<organism evidence="8 9">
    <name type="scientific">Maritalea mobilis</name>
    <dbReference type="NCBI Taxonomy" id="483324"/>
    <lineage>
        <taxon>Bacteria</taxon>
        <taxon>Pseudomonadati</taxon>
        <taxon>Pseudomonadota</taxon>
        <taxon>Alphaproteobacteria</taxon>
        <taxon>Hyphomicrobiales</taxon>
        <taxon>Devosiaceae</taxon>
        <taxon>Maritalea</taxon>
    </lineage>
</organism>
<comment type="similarity">
    <text evidence="2">Belongs to the drug/metabolite transporter (DMT) superfamily. 10 TMS drug/metabolite exporter (DME) (TC 2.A.7.3) family.</text>
</comment>
<keyword evidence="4 6" id="KW-1133">Transmembrane helix</keyword>
<feature type="transmembrane region" description="Helical" evidence="6">
    <location>
        <begin position="94"/>
        <end position="115"/>
    </location>
</feature>
<feature type="domain" description="EamA" evidence="7">
    <location>
        <begin position="156"/>
        <end position="282"/>
    </location>
</feature>
<feature type="transmembrane region" description="Helical" evidence="6">
    <location>
        <begin position="40"/>
        <end position="58"/>
    </location>
</feature>
<reference evidence="8 9" key="1">
    <citation type="submission" date="2019-03" db="EMBL/GenBank/DDBJ databases">
        <title>Genomic Encyclopedia of Type Strains, Phase III (KMG-III): the genomes of soil and plant-associated and newly described type strains.</title>
        <authorList>
            <person name="Whitman W."/>
        </authorList>
    </citation>
    <scope>NUCLEOTIDE SEQUENCE [LARGE SCALE GENOMIC DNA]</scope>
    <source>
        <strain evidence="8 9">CGMCC 1.7002</strain>
    </source>
</reference>
<feature type="transmembrane region" description="Helical" evidence="6">
    <location>
        <begin position="70"/>
        <end position="88"/>
    </location>
</feature>
<feature type="transmembrane region" description="Helical" evidence="6">
    <location>
        <begin position="240"/>
        <end position="260"/>
    </location>
</feature>
<dbReference type="SUPFAM" id="SSF103481">
    <property type="entry name" value="Multidrug resistance efflux transporter EmrE"/>
    <property type="match status" value="2"/>
</dbReference>
<dbReference type="PANTHER" id="PTHR22911">
    <property type="entry name" value="ACYL-MALONYL CONDENSING ENZYME-RELATED"/>
    <property type="match status" value="1"/>
</dbReference>
<evidence type="ECO:0000256" key="6">
    <source>
        <dbReference type="SAM" id="Phobius"/>
    </source>
</evidence>
<keyword evidence="3 6" id="KW-0812">Transmembrane</keyword>
<evidence type="ECO:0000313" key="9">
    <source>
        <dbReference type="Proteomes" id="UP000295391"/>
    </source>
</evidence>
<dbReference type="InterPro" id="IPR000620">
    <property type="entry name" value="EamA_dom"/>
</dbReference>
<feature type="transmembrane region" description="Helical" evidence="6">
    <location>
        <begin position="153"/>
        <end position="172"/>
    </location>
</feature>
<evidence type="ECO:0000259" key="7">
    <source>
        <dbReference type="Pfam" id="PF00892"/>
    </source>
</evidence>
<dbReference type="PANTHER" id="PTHR22911:SF6">
    <property type="entry name" value="SOLUTE CARRIER FAMILY 35 MEMBER G1"/>
    <property type="match status" value="1"/>
</dbReference>
<dbReference type="RefSeq" id="WP_133571673.1">
    <property type="nucleotide sequence ID" value="NZ_SNYR01000001.1"/>
</dbReference>
<evidence type="ECO:0000256" key="1">
    <source>
        <dbReference type="ARBA" id="ARBA00004141"/>
    </source>
</evidence>
<dbReference type="Proteomes" id="UP000295391">
    <property type="component" value="Unassembled WGS sequence"/>
</dbReference>
<keyword evidence="9" id="KW-1185">Reference proteome</keyword>
<proteinExistence type="inferred from homology"/>
<evidence type="ECO:0000256" key="4">
    <source>
        <dbReference type="ARBA" id="ARBA00022989"/>
    </source>
</evidence>
<gene>
    <name evidence="8" type="ORF">ATL17_1034</name>
</gene>
<dbReference type="InterPro" id="IPR037185">
    <property type="entry name" value="EmrE-like"/>
</dbReference>
<sequence length="293" mass="31367">MELSTPRALLLAVAAIAVLSFMDVNIKALSADVTTIQILFFRQAVAALILGGLVLAKRSRFPTKAQLPGHFLRAMLVGATAYSFFYAIGKLPLVLVTSVFMSAPLMVSLMGVIFLKEEVSKTLIFGTILGFAGAMVIVLGGGSDDIALSDDTFAWLATIFAPAAYALGVVVMKNQTKQADAIAITFLQAAFVGICVLPFVFFQFEMPNVEVGARLVGVGVLGAFGFLMFVSALKHLPASVFVLTENTALLWAALFGFIFFAEVPALTTWIGAFMIIVACLLAARKQVRRTPKR</sequence>
<dbReference type="GO" id="GO:0016020">
    <property type="term" value="C:membrane"/>
    <property type="evidence" value="ECO:0007669"/>
    <property type="project" value="UniProtKB-SubCell"/>
</dbReference>
<feature type="transmembrane region" description="Helical" evidence="6">
    <location>
        <begin position="179"/>
        <end position="201"/>
    </location>
</feature>
<evidence type="ECO:0000313" key="8">
    <source>
        <dbReference type="EMBL" id="TDQ67027.1"/>
    </source>
</evidence>
<keyword evidence="5 6" id="KW-0472">Membrane</keyword>
<comment type="caution">
    <text evidence="8">The sequence shown here is derived from an EMBL/GenBank/DDBJ whole genome shotgun (WGS) entry which is preliminary data.</text>
</comment>